<feature type="transmembrane region" description="Helical" evidence="11">
    <location>
        <begin position="20"/>
        <end position="37"/>
    </location>
</feature>
<dbReference type="Proteomes" id="UP000321612">
    <property type="component" value="Unassembled WGS sequence"/>
</dbReference>
<evidence type="ECO:0000256" key="11">
    <source>
        <dbReference type="SAM" id="Phobius"/>
    </source>
</evidence>
<dbReference type="NCBIfam" id="TIGR00739">
    <property type="entry name" value="yajC"/>
    <property type="match status" value="1"/>
</dbReference>
<comment type="similarity">
    <text evidence="2">Belongs to the YajC family.</text>
</comment>
<dbReference type="GO" id="GO:0015031">
    <property type="term" value="P:protein transport"/>
    <property type="evidence" value="ECO:0007669"/>
    <property type="project" value="UniProtKB-KW"/>
</dbReference>
<evidence type="ECO:0000256" key="4">
    <source>
        <dbReference type="ARBA" id="ARBA00022448"/>
    </source>
</evidence>
<evidence type="ECO:0000256" key="9">
    <source>
        <dbReference type="ARBA" id="ARBA00023010"/>
    </source>
</evidence>
<dbReference type="OrthoDB" id="9800132at2"/>
<evidence type="ECO:0000313" key="12">
    <source>
        <dbReference type="EMBL" id="TXJ61894.1"/>
    </source>
</evidence>
<keyword evidence="9" id="KW-0811">Translocation</keyword>
<keyword evidence="13" id="KW-1185">Reference proteome</keyword>
<keyword evidence="5" id="KW-1003">Cell membrane</keyword>
<keyword evidence="10 11" id="KW-0472">Membrane</keyword>
<dbReference type="PANTHER" id="PTHR33909">
    <property type="entry name" value="SEC TRANSLOCON ACCESSORY COMPLEX SUBUNIT YAJC"/>
    <property type="match status" value="1"/>
</dbReference>
<sequence>MNTAILLAAQSAGGSQSPLPMILMMVAIFVIMWLFMIRPQQKKQKQIRAFQNALKEGDSIVTGGGIYGTVKRIDMTSNKIDVEIARGVTITVDKGYVFADTQALQQSTGK</sequence>
<comment type="subcellular location">
    <subcellularLocation>
        <location evidence="1">Cell membrane</location>
        <topology evidence="1">Single-pass membrane protein</topology>
    </subcellularLocation>
</comment>
<evidence type="ECO:0000313" key="13">
    <source>
        <dbReference type="Proteomes" id="UP000321612"/>
    </source>
</evidence>
<dbReference type="PANTHER" id="PTHR33909:SF1">
    <property type="entry name" value="SEC TRANSLOCON ACCESSORY COMPLEX SUBUNIT YAJC"/>
    <property type="match status" value="1"/>
</dbReference>
<evidence type="ECO:0000256" key="6">
    <source>
        <dbReference type="ARBA" id="ARBA00022692"/>
    </source>
</evidence>
<keyword evidence="4" id="KW-0813">Transport</keyword>
<evidence type="ECO:0000256" key="8">
    <source>
        <dbReference type="ARBA" id="ARBA00022989"/>
    </source>
</evidence>
<reference evidence="13" key="1">
    <citation type="submission" date="2019-05" db="EMBL/GenBank/DDBJ databases">
        <title>Prevotella brunnea sp. nov., isolated from a wound of a patient.</title>
        <authorList>
            <person name="Buhl M."/>
        </authorList>
    </citation>
    <scope>NUCLEOTIDE SEQUENCE [LARGE SCALE GENOMIC DNA]</scope>
    <source>
        <strain evidence="13">A2672</strain>
    </source>
</reference>
<gene>
    <name evidence="12" type="primary">yajC</name>
    <name evidence="12" type="ORF">ETF27_06565</name>
</gene>
<dbReference type="Pfam" id="PF02699">
    <property type="entry name" value="YajC"/>
    <property type="match status" value="1"/>
</dbReference>
<evidence type="ECO:0000256" key="7">
    <source>
        <dbReference type="ARBA" id="ARBA00022927"/>
    </source>
</evidence>
<dbReference type="InterPro" id="IPR003849">
    <property type="entry name" value="Preprotein_translocase_YajC"/>
</dbReference>
<dbReference type="RefSeq" id="WP_130829642.1">
    <property type="nucleotide sequence ID" value="NZ_SDIK01000051.1"/>
</dbReference>
<keyword evidence="6 11" id="KW-0812">Transmembrane</keyword>
<dbReference type="GO" id="GO:0005886">
    <property type="term" value="C:plasma membrane"/>
    <property type="evidence" value="ECO:0007669"/>
    <property type="project" value="UniProtKB-SubCell"/>
</dbReference>
<evidence type="ECO:0000256" key="5">
    <source>
        <dbReference type="ARBA" id="ARBA00022475"/>
    </source>
</evidence>
<organism evidence="12 13">
    <name type="scientific">Prevotella brunnea</name>
    <dbReference type="NCBI Taxonomy" id="2508867"/>
    <lineage>
        <taxon>Bacteria</taxon>
        <taxon>Pseudomonadati</taxon>
        <taxon>Bacteroidota</taxon>
        <taxon>Bacteroidia</taxon>
        <taxon>Bacteroidales</taxon>
        <taxon>Prevotellaceae</taxon>
        <taxon>Prevotella</taxon>
    </lineage>
</organism>
<evidence type="ECO:0000256" key="3">
    <source>
        <dbReference type="ARBA" id="ARBA00014962"/>
    </source>
</evidence>
<keyword evidence="7" id="KW-0653">Protein transport</keyword>
<evidence type="ECO:0000256" key="1">
    <source>
        <dbReference type="ARBA" id="ARBA00004162"/>
    </source>
</evidence>
<dbReference type="AlphaFoldDB" id="A0A5C8GJM2"/>
<name>A0A5C8GJM2_9BACT</name>
<dbReference type="PRINTS" id="PR01853">
    <property type="entry name" value="YAJCTRNLCASE"/>
</dbReference>
<evidence type="ECO:0000256" key="10">
    <source>
        <dbReference type="ARBA" id="ARBA00023136"/>
    </source>
</evidence>
<evidence type="ECO:0000256" key="2">
    <source>
        <dbReference type="ARBA" id="ARBA00006742"/>
    </source>
</evidence>
<dbReference type="EMBL" id="SDIK01000051">
    <property type="protein sequence ID" value="TXJ61894.1"/>
    <property type="molecule type" value="Genomic_DNA"/>
</dbReference>
<accession>A0A5C8GJM2</accession>
<comment type="caution">
    <text evidence="12">The sequence shown here is derived from an EMBL/GenBank/DDBJ whole genome shotgun (WGS) entry which is preliminary data.</text>
</comment>
<protein>
    <recommendedName>
        <fullName evidence="3">Sec translocon accessory complex subunit YajC</fullName>
    </recommendedName>
</protein>
<keyword evidence="8 11" id="KW-1133">Transmembrane helix</keyword>
<dbReference type="SMART" id="SM01323">
    <property type="entry name" value="YajC"/>
    <property type="match status" value="1"/>
</dbReference>
<proteinExistence type="inferred from homology"/>